<evidence type="ECO:0000313" key="1">
    <source>
        <dbReference type="EMBL" id="EKB62327.1"/>
    </source>
</evidence>
<proteinExistence type="predicted"/>
<accession>K1MDL9</accession>
<reference evidence="1 2" key="1">
    <citation type="submission" date="2012-07" db="EMBL/GenBank/DDBJ databases">
        <title>The Genome Sequence of Lactobacillus crispatus FB077-07.</title>
        <authorList>
            <consortium name="The Broad Institute Genome Sequencing Platform"/>
            <person name="Earl A."/>
            <person name="Ward D."/>
            <person name="Feldgarden M."/>
            <person name="Gevers D."/>
            <person name="Saerens B."/>
            <person name="Vaneechoutte M."/>
            <person name="Walker B."/>
            <person name="Young S.K."/>
            <person name="Zeng Q."/>
            <person name="Gargeya S."/>
            <person name="Fitzgerald M."/>
            <person name="Haas B."/>
            <person name="Abouelleil A."/>
            <person name="Alvarado L."/>
            <person name="Arachchi H.M."/>
            <person name="Berlin A.M."/>
            <person name="Chapman S.B."/>
            <person name="Goldberg J."/>
            <person name="Griggs A."/>
            <person name="Gujja S."/>
            <person name="Hansen M."/>
            <person name="Howarth C."/>
            <person name="Imamovic A."/>
            <person name="Larimer J."/>
            <person name="McCowen C."/>
            <person name="Montmayeur A."/>
            <person name="Murphy C."/>
            <person name="Neiman D."/>
            <person name="Pearson M."/>
            <person name="Priest M."/>
            <person name="Roberts A."/>
            <person name="Saif S."/>
            <person name="Shea T."/>
            <person name="Sisk P."/>
            <person name="Sykes S."/>
            <person name="Wortman J."/>
            <person name="Nusbaum C."/>
            <person name="Birren B."/>
        </authorList>
    </citation>
    <scope>NUCLEOTIDE SEQUENCE [LARGE SCALE GENOMIC DNA]</scope>
    <source>
        <strain evidence="1 2">FB077-07</strain>
    </source>
</reference>
<dbReference type="HOGENOM" id="CLU_1872755_0_0_9"/>
<dbReference type="PATRIC" id="fig|883092.3.peg.2326"/>
<dbReference type="EMBL" id="AGZG01000114">
    <property type="protein sequence ID" value="EKB62327.1"/>
    <property type="molecule type" value="Genomic_DNA"/>
</dbReference>
<protein>
    <submittedName>
        <fullName evidence="1">Uncharacterized protein</fullName>
    </submittedName>
</protein>
<name>K1MDL9_9LACO</name>
<organism evidence="1 2">
    <name type="scientific">Lactobacillus crispatus FB077-07</name>
    <dbReference type="NCBI Taxonomy" id="883092"/>
    <lineage>
        <taxon>Bacteria</taxon>
        <taxon>Bacillati</taxon>
        <taxon>Bacillota</taxon>
        <taxon>Bacilli</taxon>
        <taxon>Lactobacillales</taxon>
        <taxon>Lactobacillaceae</taxon>
        <taxon>Lactobacillus</taxon>
    </lineage>
</organism>
<dbReference type="OrthoDB" id="9966070at2"/>
<sequence>MKNTVEVKTISREAIRILASGIGFRSDDYSSLLGKNRPKDVIDFEINKLGNTDIPEFIASHYQDDCGKDVVKIDSVIKNLLHSDYYSLIWLCATPCDVSKQNYADRFESIYQVNLPRNSAQYMLVSDLGQEGCLLAYAGELVG</sequence>
<comment type="caution">
    <text evidence="1">The sequence shown here is derived from an EMBL/GenBank/DDBJ whole genome shotgun (WGS) entry which is preliminary data.</text>
</comment>
<gene>
    <name evidence="1" type="ORF">HMPREF9249_02341</name>
</gene>
<dbReference type="Proteomes" id="UP000004722">
    <property type="component" value="Unassembled WGS sequence"/>
</dbReference>
<dbReference type="AlphaFoldDB" id="K1MDL9"/>
<dbReference type="RefSeq" id="WP_005729816.1">
    <property type="nucleotide sequence ID" value="NZ_JH932275.1"/>
</dbReference>
<evidence type="ECO:0000313" key="2">
    <source>
        <dbReference type="Proteomes" id="UP000004722"/>
    </source>
</evidence>